<dbReference type="GO" id="GO:0005886">
    <property type="term" value="C:plasma membrane"/>
    <property type="evidence" value="ECO:0007669"/>
    <property type="project" value="UniProtKB-SubCell"/>
</dbReference>
<dbReference type="Pfam" id="PF03023">
    <property type="entry name" value="MurJ"/>
    <property type="match status" value="1"/>
</dbReference>
<accession>A0A937L5A4</accession>
<evidence type="ECO:0000256" key="4">
    <source>
        <dbReference type="ARBA" id="ARBA00022960"/>
    </source>
</evidence>
<evidence type="ECO:0000313" key="12">
    <source>
        <dbReference type="EMBL" id="MBL6761712.1"/>
    </source>
</evidence>
<reference evidence="12" key="1">
    <citation type="submission" date="2020-10" db="EMBL/GenBank/DDBJ databases">
        <title>Microbiome of the Black Sea water column analyzed by genome centric metagenomics.</title>
        <authorList>
            <person name="Cabello-Yeves P.J."/>
            <person name="Callieri C."/>
            <person name="Picazo A."/>
            <person name="Mehrshad M."/>
            <person name="Haro-Moreno J.M."/>
            <person name="Roda-Garcia J."/>
            <person name="Dzembekova N."/>
            <person name="Slabakova V."/>
            <person name="Slabakova N."/>
            <person name="Moncheva S."/>
            <person name="Rodriguez-Valera F."/>
        </authorList>
    </citation>
    <scope>NUCLEOTIDE SEQUENCE</scope>
    <source>
        <strain evidence="12">BS307-5m-G5</strain>
    </source>
</reference>
<gene>
    <name evidence="10 12" type="primary">murJ</name>
    <name evidence="12" type="ORF">ISQ19_03340</name>
</gene>
<keyword evidence="10 11" id="KW-0813">Transport</keyword>
<keyword evidence="10 11" id="KW-0961">Cell wall biogenesis/degradation</keyword>
<keyword evidence="6 10" id="KW-1133">Transmembrane helix</keyword>
<feature type="transmembrane region" description="Helical" evidence="10">
    <location>
        <begin position="460"/>
        <end position="479"/>
    </location>
</feature>
<feature type="transmembrane region" description="Helical" evidence="10">
    <location>
        <begin position="99"/>
        <end position="123"/>
    </location>
</feature>
<keyword evidence="7 10" id="KW-0472">Membrane</keyword>
<dbReference type="GO" id="GO:0008360">
    <property type="term" value="P:regulation of cell shape"/>
    <property type="evidence" value="ECO:0007669"/>
    <property type="project" value="UniProtKB-UniRule"/>
</dbReference>
<dbReference type="PIRSF" id="PIRSF002869">
    <property type="entry name" value="MviN"/>
    <property type="match status" value="1"/>
</dbReference>
<keyword evidence="5 10" id="KW-0573">Peptidoglycan synthesis</keyword>
<dbReference type="Proteomes" id="UP000785783">
    <property type="component" value="Unassembled WGS sequence"/>
</dbReference>
<evidence type="ECO:0000256" key="7">
    <source>
        <dbReference type="ARBA" id="ARBA00023136"/>
    </source>
</evidence>
<dbReference type="PANTHER" id="PTHR47019:SF1">
    <property type="entry name" value="LIPID II FLIPPASE MURJ"/>
    <property type="match status" value="1"/>
</dbReference>
<evidence type="ECO:0000256" key="1">
    <source>
        <dbReference type="ARBA" id="ARBA00004651"/>
    </source>
</evidence>
<dbReference type="GO" id="GO:0015648">
    <property type="term" value="F:lipid-linked peptidoglycan transporter activity"/>
    <property type="evidence" value="ECO:0007669"/>
    <property type="project" value="UniProtKB-UniRule"/>
</dbReference>
<evidence type="ECO:0000256" key="5">
    <source>
        <dbReference type="ARBA" id="ARBA00022984"/>
    </source>
</evidence>
<protein>
    <recommendedName>
        <fullName evidence="10">Probable lipid II flippase MurJ</fullName>
    </recommendedName>
</protein>
<evidence type="ECO:0000256" key="8">
    <source>
        <dbReference type="ARBA" id="ARBA00060041"/>
    </source>
</evidence>
<feature type="transmembrane region" description="Helical" evidence="10">
    <location>
        <begin position="283"/>
        <end position="301"/>
    </location>
</feature>
<feature type="transmembrane region" description="Helical" evidence="10">
    <location>
        <begin position="485"/>
        <end position="513"/>
    </location>
</feature>
<organism evidence="12 13">
    <name type="scientific">PS1 clade bacterium</name>
    <dbReference type="NCBI Taxonomy" id="2175152"/>
    <lineage>
        <taxon>Bacteria</taxon>
        <taxon>Pseudomonadati</taxon>
        <taxon>Pseudomonadota</taxon>
        <taxon>Alphaproteobacteria</taxon>
        <taxon>PS1 clade</taxon>
    </lineage>
</organism>
<dbReference type="PRINTS" id="PR01806">
    <property type="entry name" value="VIRFACTRMVIN"/>
</dbReference>
<dbReference type="AlphaFoldDB" id="A0A937L5A4"/>
<feature type="transmembrane region" description="Helical" evidence="10">
    <location>
        <begin position="202"/>
        <end position="222"/>
    </location>
</feature>
<evidence type="ECO:0000256" key="3">
    <source>
        <dbReference type="ARBA" id="ARBA00022692"/>
    </source>
</evidence>
<comment type="caution">
    <text evidence="12">The sequence shown here is derived from an EMBL/GenBank/DDBJ whole genome shotgun (WGS) entry which is preliminary data.</text>
</comment>
<name>A0A937L5A4_9PROT</name>
<sequence>MAASKDAPQAGVLSNAALVGSATMASRVSGFIRDIFLAALLGAGPLAEVFVIAFRLPNLFRRLFAEGAFNAAFVPLFAARLSQKGEGAALAMAGQILSVLLAGLAIFTLLAEIFMPALVLALAQGFAGAPDKFDLAVHYARISFPYLIFMSLMALFAAMLNAVNRFFAAALAPVLLNLVLIAAMALAVLDGVPAGDTRLLDYIIYGVAVAGAAQFLFVFIAARRAGMRAKLARPQLSDDVKKVWGLAVPGILAAGIGQINLLIGTSIATGQAGAAAWLYYADRLYQLPMGVIGVALSVALLPELARRVAAGDTVRAHNAQDLAVLAAGGLTLPAAAGLFALAAPIVTALFERGAFTAADSALTAQLVAMFCFGLPAFVFVKALQPSFFARQDTRAPLIDGALGVVVNIGLSLTLFPIYGAPAIAFATVMAGWVTLGLMLIRMARRDIYRLSSAMLRRLAAQLAAALLMAWALIYAATIISPPSDLLALSLWLVGFIGSGLVVYGLAALALGAVKRADISLLRGRR</sequence>
<evidence type="ECO:0000256" key="9">
    <source>
        <dbReference type="ARBA" id="ARBA00061532"/>
    </source>
</evidence>
<keyword evidence="3 10" id="KW-0812">Transmembrane</keyword>
<dbReference type="GO" id="GO:0009252">
    <property type="term" value="P:peptidoglycan biosynthetic process"/>
    <property type="evidence" value="ECO:0007669"/>
    <property type="project" value="UniProtKB-UniRule"/>
</dbReference>
<dbReference type="HAMAP" id="MF_02078">
    <property type="entry name" value="MurJ_MviN"/>
    <property type="match status" value="1"/>
</dbReference>
<comment type="function">
    <text evidence="8 10 11">Involved in peptidoglycan biosynthesis. Transports lipid-linked peptidoglycan precursors from the inner to the outer leaflet of the cytoplasmic membrane.</text>
</comment>
<feature type="transmembrane region" description="Helical" evidence="10">
    <location>
        <begin position="362"/>
        <end position="383"/>
    </location>
</feature>
<dbReference type="EMBL" id="JADHOK010000030">
    <property type="protein sequence ID" value="MBL6761712.1"/>
    <property type="molecule type" value="Genomic_DNA"/>
</dbReference>
<evidence type="ECO:0000256" key="6">
    <source>
        <dbReference type="ARBA" id="ARBA00022989"/>
    </source>
</evidence>
<feature type="transmembrane region" description="Helical" evidence="10">
    <location>
        <begin position="395"/>
        <end position="417"/>
    </location>
</feature>
<dbReference type="InterPro" id="IPR051050">
    <property type="entry name" value="Lipid_II_flippase_MurJ/MviN"/>
</dbReference>
<dbReference type="GO" id="GO:0071555">
    <property type="term" value="P:cell wall organization"/>
    <property type="evidence" value="ECO:0007669"/>
    <property type="project" value="UniProtKB-UniRule"/>
</dbReference>
<evidence type="ECO:0000256" key="10">
    <source>
        <dbReference type="HAMAP-Rule" id="MF_02078"/>
    </source>
</evidence>
<feature type="transmembrane region" description="Helical" evidence="10">
    <location>
        <begin position="143"/>
        <end position="163"/>
    </location>
</feature>
<dbReference type="PANTHER" id="PTHR47019">
    <property type="entry name" value="LIPID II FLIPPASE MURJ"/>
    <property type="match status" value="1"/>
</dbReference>
<evidence type="ECO:0000256" key="11">
    <source>
        <dbReference type="PIRNR" id="PIRNR002869"/>
    </source>
</evidence>
<dbReference type="CDD" id="cd13123">
    <property type="entry name" value="MATE_MurJ_like"/>
    <property type="match status" value="1"/>
</dbReference>
<comment type="subcellular location">
    <subcellularLocation>
        <location evidence="10">Cell inner membrane</location>
        <topology evidence="10">Multi-pass membrane protein</topology>
    </subcellularLocation>
    <subcellularLocation>
        <location evidence="1">Cell membrane</location>
        <topology evidence="1">Multi-pass membrane protein</topology>
    </subcellularLocation>
</comment>
<feature type="transmembrane region" description="Helical" evidence="10">
    <location>
        <begin position="170"/>
        <end position="190"/>
    </location>
</feature>
<proteinExistence type="inferred from homology"/>
<feature type="transmembrane region" description="Helical" evidence="10">
    <location>
        <begin position="35"/>
        <end position="54"/>
    </location>
</feature>
<dbReference type="GO" id="GO:0034204">
    <property type="term" value="P:lipid translocation"/>
    <property type="evidence" value="ECO:0007669"/>
    <property type="project" value="TreeGrafter"/>
</dbReference>
<comment type="similarity">
    <text evidence="9 10 11">Belongs to the MurJ/MviN family.</text>
</comment>
<keyword evidence="2 10" id="KW-1003">Cell membrane</keyword>
<comment type="pathway">
    <text evidence="10">Cell wall biogenesis; peptidoglycan biosynthesis.</text>
</comment>
<evidence type="ECO:0000256" key="2">
    <source>
        <dbReference type="ARBA" id="ARBA00022475"/>
    </source>
</evidence>
<keyword evidence="10" id="KW-0997">Cell inner membrane</keyword>
<feature type="transmembrane region" description="Helical" evidence="10">
    <location>
        <begin position="423"/>
        <end position="440"/>
    </location>
</feature>
<dbReference type="NCBIfam" id="TIGR01695">
    <property type="entry name" value="murJ_mviN"/>
    <property type="match status" value="1"/>
</dbReference>
<evidence type="ECO:0000313" key="13">
    <source>
        <dbReference type="Proteomes" id="UP000785783"/>
    </source>
</evidence>
<feature type="transmembrane region" description="Helical" evidence="10">
    <location>
        <begin position="322"/>
        <end position="350"/>
    </location>
</feature>
<keyword evidence="4 10" id="KW-0133">Cell shape</keyword>
<dbReference type="InterPro" id="IPR004268">
    <property type="entry name" value="MurJ"/>
</dbReference>
<feature type="transmembrane region" description="Helical" evidence="10">
    <location>
        <begin position="243"/>
        <end position="263"/>
    </location>
</feature>